<accession>A0A426XJV3</accession>
<comment type="caution">
    <text evidence="2">The sequence shown here is derived from an EMBL/GenBank/DDBJ whole genome shotgun (WGS) entry which is preliminary data.</text>
</comment>
<feature type="region of interest" description="Disordered" evidence="1">
    <location>
        <begin position="25"/>
        <end position="56"/>
    </location>
</feature>
<feature type="compositionally biased region" description="Basic and acidic residues" evidence="1">
    <location>
        <begin position="43"/>
        <end position="56"/>
    </location>
</feature>
<dbReference type="AlphaFoldDB" id="A0A426XJV3"/>
<evidence type="ECO:0000256" key="1">
    <source>
        <dbReference type="SAM" id="MobiDB-lite"/>
    </source>
</evidence>
<protein>
    <submittedName>
        <fullName evidence="2">Uncharacterized protein</fullName>
    </submittedName>
</protein>
<dbReference type="EMBL" id="AMZH03019952">
    <property type="protein sequence ID" value="RRT39727.1"/>
    <property type="molecule type" value="Genomic_DNA"/>
</dbReference>
<evidence type="ECO:0000313" key="3">
    <source>
        <dbReference type="Proteomes" id="UP000287651"/>
    </source>
</evidence>
<dbReference type="Proteomes" id="UP000287651">
    <property type="component" value="Unassembled WGS sequence"/>
</dbReference>
<proteinExistence type="predicted"/>
<evidence type="ECO:0000313" key="2">
    <source>
        <dbReference type="EMBL" id="RRT39727.1"/>
    </source>
</evidence>
<sequence>MGGRAGKPTAVVFAGVRDSCGSVPVTVLSRSPPSSFDRYPLPPDRRPPGGGRAPEHLYTETRAKKGRLIVLVMASQQQLVLEIVSDDYCITLLPVVTYLLLVRIPWCGGHVSGRVTTRYHDGGSPLVAGLRNRWGVETTAARFDDANAGGSK</sequence>
<gene>
    <name evidence="2" type="ORF">B296_00045407</name>
</gene>
<name>A0A426XJV3_ENSVE</name>
<reference evidence="2 3" key="1">
    <citation type="journal article" date="2014" name="Agronomy (Basel)">
        <title>A Draft Genome Sequence for Ensete ventricosum, the Drought-Tolerant Tree Against Hunger.</title>
        <authorList>
            <person name="Harrison J."/>
            <person name="Moore K.A."/>
            <person name="Paszkiewicz K."/>
            <person name="Jones T."/>
            <person name="Grant M."/>
            <person name="Ambacheew D."/>
            <person name="Muzemil S."/>
            <person name="Studholme D.J."/>
        </authorList>
    </citation>
    <scope>NUCLEOTIDE SEQUENCE [LARGE SCALE GENOMIC DNA]</scope>
</reference>
<organism evidence="2 3">
    <name type="scientific">Ensete ventricosum</name>
    <name type="common">Abyssinian banana</name>
    <name type="synonym">Musa ensete</name>
    <dbReference type="NCBI Taxonomy" id="4639"/>
    <lineage>
        <taxon>Eukaryota</taxon>
        <taxon>Viridiplantae</taxon>
        <taxon>Streptophyta</taxon>
        <taxon>Embryophyta</taxon>
        <taxon>Tracheophyta</taxon>
        <taxon>Spermatophyta</taxon>
        <taxon>Magnoliopsida</taxon>
        <taxon>Liliopsida</taxon>
        <taxon>Zingiberales</taxon>
        <taxon>Musaceae</taxon>
        <taxon>Ensete</taxon>
    </lineage>
</organism>